<sequence length="78" mass="8715">MSLRRDAGGGLCQERQQCCGQVLKPKSNRRELYDTRKRMEEIFRGERLLAGQHTNMDPSTGAFINGFLIGGAQNVSQS</sequence>
<organism evidence="1 2">
    <name type="scientific">Steinernema glaseri</name>
    <dbReference type="NCBI Taxonomy" id="37863"/>
    <lineage>
        <taxon>Eukaryota</taxon>
        <taxon>Metazoa</taxon>
        <taxon>Ecdysozoa</taxon>
        <taxon>Nematoda</taxon>
        <taxon>Chromadorea</taxon>
        <taxon>Rhabditida</taxon>
        <taxon>Tylenchina</taxon>
        <taxon>Panagrolaimomorpha</taxon>
        <taxon>Strongyloidoidea</taxon>
        <taxon>Steinernematidae</taxon>
        <taxon>Steinernema</taxon>
    </lineage>
</organism>
<reference evidence="2" key="1">
    <citation type="submission" date="2016-11" db="UniProtKB">
        <authorList>
            <consortium name="WormBaseParasite"/>
        </authorList>
    </citation>
    <scope>IDENTIFICATION</scope>
</reference>
<dbReference type="WBParaSite" id="L893_g29854.t1">
    <property type="protein sequence ID" value="L893_g29854.t1"/>
    <property type="gene ID" value="L893_g29854"/>
</dbReference>
<dbReference type="Proteomes" id="UP000095287">
    <property type="component" value="Unplaced"/>
</dbReference>
<evidence type="ECO:0000313" key="1">
    <source>
        <dbReference type="Proteomes" id="UP000095287"/>
    </source>
</evidence>
<accession>A0A1I7ZU61</accession>
<protein>
    <submittedName>
        <fullName evidence="2">Transposase</fullName>
    </submittedName>
</protein>
<proteinExistence type="predicted"/>
<keyword evidence="1" id="KW-1185">Reference proteome</keyword>
<name>A0A1I7ZU61_9BILA</name>
<evidence type="ECO:0000313" key="2">
    <source>
        <dbReference type="WBParaSite" id="L893_g29854.t1"/>
    </source>
</evidence>
<dbReference type="AlphaFoldDB" id="A0A1I7ZU61"/>